<protein>
    <submittedName>
        <fullName evidence="1">Uncharacterized protein</fullName>
    </submittedName>
</protein>
<gene>
    <name evidence="1" type="ORF">LTR16_000774</name>
</gene>
<dbReference type="Proteomes" id="UP001357485">
    <property type="component" value="Unassembled WGS sequence"/>
</dbReference>
<dbReference type="EMBL" id="JAVRRA010000026">
    <property type="protein sequence ID" value="KAK5295713.1"/>
    <property type="molecule type" value="Genomic_DNA"/>
</dbReference>
<reference evidence="1 2" key="1">
    <citation type="submission" date="2023-08" db="EMBL/GenBank/DDBJ databases">
        <title>Black Yeasts Isolated from many extreme environments.</title>
        <authorList>
            <person name="Coleine C."/>
            <person name="Stajich J.E."/>
            <person name="Selbmann L."/>
        </authorList>
    </citation>
    <scope>NUCLEOTIDE SEQUENCE [LARGE SCALE GENOMIC DNA]</scope>
    <source>
        <strain evidence="1 2">CCFEE 536</strain>
    </source>
</reference>
<name>A0ABR0MAP3_9PEZI</name>
<comment type="caution">
    <text evidence="1">The sequence shown here is derived from an EMBL/GenBank/DDBJ whole genome shotgun (WGS) entry which is preliminary data.</text>
</comment>
<accession>A0ABR0MAP3</accession>
<evidence type="ECO:0000313" key="2">
    <source>
        <dbReference type="Proteomes" id="UP001357485"/>
    </source>
</evidence>
<proteinExistence type="predicted"/>
<evidence type="ECO:0000313" key="1">
    <source>
        <dbReference type="EMBL" id="KAK5295713.1"/>
    </source>
</evidence>
<keyword evidence="2" id="KW-1185">Reference proteome</keyword>
<sequence>MAPTPVIFIALAIAAVRQHKQPVEYNFSGVTVMTATRIAPAIFPILFAAIAGRAPKTTALFMAEKGATLGTLESLIASQTLWKAFGSQLAMRRSAVVGAHVLLLWCLSPLGGQAALRLLEVKDLSQIGNTTVRYLDTGAASAVRNLFAIPGDLNFNELSAMPKLVITSPTSLKTLTKRNESQNRARLDGFLGAMNSSETTDSSLNDSRNIILGSLGNGSDTTFANSSLTETHVESVVNCASSPTTLPPSCTVTKMRRSLNDARSPMLTPQDDSLVAFRFLSTLPYATGTTLYGSTPIEYFLEDSSLPPFRTETGTSQSSRCRPRPARLKAEPCSEHLLSGIDCATRLHRRRRTSLRIPPFDYGPASNPASFNTSSFSDEEYMAIAEAPFPAASATATTSCAVKVYIRNFVCLTLLSVASSMLLLVGMAGALLKTRELAPDVLGYAASSTYDNPYARVPAGGVQDGMQRAWALRDGRVMVGEVWAEEKVGHVAFARVEGGGVGALREGMLYV</sequence>
<organism evidence="1 2">
    <name type="scientific">Cryomyces antarcticus</name>
    <dbReference type="NCBI Taxonomy" id="329879"/>
    <lineage>
        <taxon>Eukaryota</taxon>
        <taxon>Fungi</taxon>
        <taxon>Dikarya</taxon>
        <taxon>Ascomycota</taxon>
        <taxon>Pezizomycotina</taxon>
        <taxon>Dothideomycetes</taxon>
        <taxon>Dothideomycetes incertae sedis</taxon>
        <taxon>Cryomyces</taxon>
    </lineage>
</organism>